<evidence type="ECO:0000256" key="1">
    <source>
        <dbReference type="SAM" id="MobiDB-lite"/>
    </source>
</evidence>
<name>A0A914UH41_9BILA</name>
<dbReference type="GO" id="GO:0031146">
    <property type="term" value="P:SCF-dependent proteasomal ubiquitin-dependent protein catabolic process"/>
    <property type="evidence" value="ECO:0007669"/>
    <property type="project" value="TreeGrafter"/>
</dbReference>
<proteinExistence type="predicted"/>
<keyword evidence="2" id="KW-1185">Reference proteome</keyword>
<feature type="region of interest" description="Disordered" evidence="1">
    <location>
        <begin position="344"/>
        <end position="368"/>
    </location>
</feature>
<dbReference type="Gene3D" id="3.80.10.10">
    <property type="entry name" value="Ribonuclease Inhibitor"/>
    <property type="match status" value="1"/>
</dbReference>
<dbReference type="AlphaFoldDB" id="A0A914UH41"/>
<evidence type="ECO:0000313" key="3">
    <source>
        <dbReference type="WBParaSite" id="PSAMB.scaffold10152size4302.g33079.t1"/>
    </source>
</evidence>
<reference evidence="3" key="1">
    <citation type="submission" date="2022-11" db="UniProtKB">
        <authorList>
            <consortium name="WormBaseParasite"/>
        </authorList>
    </citation>
    <scope>IDENTIFICATION</scope>
</reference>
<dbReference type="WBParaSite" id="PSAMB.scaffold10152size4302.g33079.t1">
    <property type="protein sequence ID" value="PSAMB.scaffold10152size4302.g33079.t1"/>
    <property type="gene ID" value="PSAMB.scaffold10152size4302.g33079"/>
</dbReference>
<evidence type="ECO:0000313" key="2">
    <source>
        <dbReference type="Proteomes" id="UP000887566"/>
    </source>
</evidence>
<organism evidence="2 3">
    <name type="scientific">Plectus sambesii</name>
    <dbReference type="NCBI Taxonomy" id="2011161"/>
    <lineage>
        <taxon>Eukaryota</taxon>
        <taxon>Metazoa</taxon>
        <taxon>Ecdysozoa</taxon>
        <taxon>Nematoda</taxon>
        <taxon>Chromadorea</taxon>
        <taxon>Plectida</taxon>
        <taxon>Plectina</taxon>
        <taxon>Plectoidea</taxon>
        <taxon>Plectidae</taxon>
        <taxon>Plectus</taxon>
    </lineage>
</organism>
<feature type="compositionally biased region" description="Acidic residues" evidence="1">
    <location>
        <begin position="344"/>
        <end position="359"/>
    </location>
</feature>
<sequence>MKRKLATQAPPSRFPRLHIPMATEESRAEAAGGSSSWKASIMDLPSELKQAILSSIPPGERRHLRLLNKTMLSAVATSMRDVLDIAISHTNESSAQKPPVELQQVQLLTLNDRPGSSASLSIPAELGRLPPPTKASTGGCRVLFTTVNPYTGITAVTDYKIVPSSLSFLLQWAGSRTESLTVTTSSCFASDGSRLETVRGVLKALSAEDACPNLMQLSIASCRLVFDNAVVLGDVLAYATKRQSDAKASDRPPPFLRSLSLIALPNCCDERILRLQMSADGQTAAAMDQIMARQMERISRLDSAAASSAFYNMIRRGSTLPPPPTQPPSAPAFALAARLLSDDDDDFFEHPEDDDDDDGAPPPHPATQNEATRNLLQLVFDQCDGLKVLNVDSLLIAKALSVAALRYPTTLTQLKTARLGKTPGELHSVVANCPSLQVVDELSGGFTRDEADVRALVSLSDLRALSIVSSATGDDVVRLADLSLTAFGEHPYGAHILHPWTSITSIALNYATGVFLQLLSRGCPTLQEVRIQALPNTPVLTEQSITYLSDLPALRVLIVEDKNDDRAVMMGDSLMDAIACKCPHLEQLCLFPCSVALLSLPRLLRECPRLRSVTLRSLSIALETLDCLVMVRSLAHDLSERKVTTVVQVREITGEDYTSVGRIIDGLGAGTVMAMSSMTDSCVHDLEVCVRCCFDAPEARANARRVELGGRDTCPRSFILAQRRRPHAAIVFSAPPSLKSGGESGRRA</sequence>
<protein>
    <submittedName>
        <fullName evidence="3">F-box domain-containing protein</fullName>
    </submittedName>
</protein>
<accession>A0A914UH41</accession>
<dbReference type="PANTHER" id="PTHR13318">
    <property type="entry name" value="PARTNER OF PAIRED, ISOFORM B-RELATED"/>
    <property type="match status" value="1"/>
</dbReference>
<dbReference type="Proteomes" id="UP000887566">
    <property type="component" value="Unplaced"/>
</dbReference>
<dbReference type="GO" id="GO:0019005">
    <property type="term" value="C:SCF ubiquitin ligase complex"/>
    <property type="evidence" value="ECO:0007669"/>
    <property type="project" value="TreeGrafter"/>
</dbReference>
<dbReference type="SUPFAM" id="SSF52047">
    <property type="entry name" value="RNI-like"/>
    <property type="match status" value="1"/>
</dbReference>
<dbReference type="InterPro" id="IPR032675">
    <property type="entry name" value="LRR_dom_sf"/>
</dbReference>